<dbReference type="AlphaFoldDB" id="A0AAU8IIX9"/>
<proteinExistence type="predicted"/>
<evidence type="ECO:0000256" key="1">
    <source>
        <dbReference type="ARBA" id="ARBA00023125"/>
    </source>
</evidence>
<sequence length="84" mass="9847">MELTSLNYFWYPAAMNPAQKTQSFGSLIRKYNMFHFILNGSVYYRINGRTYIVKEGECFFTPCSTTTFFTKQIPAPLDLHLDLF</sequence>
<dbReference type="RefSeq" id="WP_353949043.1">
    <property type="nucleotide sequence ID" value="NZ_CP159510.1"/>
</dbReference>
<dbReference type="GO" id="GO:0006355">
    <property type="term" value="P:regulation of DNA-templated transcription"/>
    <property type="evidence" value="ECO:0007669"/>
    <property type="project" value="InterPro"/>
</dbReference>
<dbReference type="SUPFAM" id="SSF51215">
    <property type="entry name" value="Regulatory protein AraC"/>
    <property type="match status" value="1"/>
</dbReference>
<protein>
    <submittedName>
        <fullName evidence="3">AraC family ligand binding domain-containing protein</fullName>
    </submittedName>
</protein>
<reference evidence="3" key="1">
    <citation type="submission" date="2024-06" db="EMBL/GenBank/DDBJ databases">
        <authorList>
            <person name="Fan A."/>
            <person name="Zhang F.Y."/>
            <person name="Zhang L."/>
        </authorList>
    </citation>
    <scope>NUCLEOTIDE SEQUENCE</scope>
    <source>
        <strain evidence="3">Y61</strain>
    </source>
</reference>
<organism evidence="3">
    <name type="scientific">Sporolactobacillus sp. Y61</name>
    <dbReference type="NCBI Taxonomy" id="3160863"/>
    <lineage>
        <taxon>Bacteria</taxon>
        <taxon>Bacillati</taxon>
        <taxon>Bacillota</taxon>
        <taxon>Bacilli</taxon>
        <taxon>Bacillales</taxon>
        <taxon>Sporolactobacillaceae</taxon>
        <taxon>Sporolactobacillus</taxon>
    </lineage>
</organism>
<dbReference type="InterPro" id="IPR003313">
    <property type="entry name" value="AraC-bd"/>
</dbReference>
<gene>
    <name evidence="3" type="ORF">ABNN70_05710</name>
</gene>
<accession>A0AAU8IIX9</accession>
<name>A0AAU8IIX9_9BACL</name>
<evidence type="ECO:0000259" key="2">
    <source>
        <dbReference type="Pfam" id="PF02311"/>
    </source>
</evidence>
<keyword evidence="1" id="KW-0238">DNA-binding</keyword>
<dbReference type="Pfam" id="PF02311">
    <property type="entry name" value="AraC_binding"/>
    <property type="match status" value="1"/>
</dbReference>
<dbReference type="InterPro" id="IPR037923">
    <property type="entry name" value="HTH-like"/>
</dbReference>
<evidence type="ECO:0000313" key="3">
    <source>
        <dbReference type="EMBL" id="XCJ17958.1"/>
    </source>
</evidence>
<dbReference type="EMBL" id="CP159510">
    <property type="protein sequence ID" value="XCJ17958.1"/>
    <property type="molecule type" value="Genomic_DNA"/>
</dbReference>
<dbReference type="GO" id="GO:0003677">
    <property type="term" value="F:DNA binding"/>
    <property type="evidence" value="ECO:0007669"/>
    <property type="project" value="UniProtKB-KW"/>
</dbReference>
<feature type="domain" description="AraC-type arabinose-binding/dimerisation" evidence="2">
    <location>
        <begin position="33"/>
        <end position="63"/>
    </location>
</feature>